<feature type="region of interest" description="Disordered" evidence="1">
    <location>
        <begin position="1"/>
        <end position="56"/>
    </location>
</feature>
<keyword evidence="3" id="KW-1185">Reference proteome</keyword>
<sequence>MGRDSGQPPEIPAKQPASDVLSKSQSEIQAAALAQQKPSFRPCSPSELSILPPPPPRARSLFSTAYNAHRRLSSPSSAGVLSSPRRVRLNGASVLAWGSHSSGTERAYRKAVNSRAKSGTLAHSVDYFPPSGNPAVSGSRVESRGLGSSRFQILQNPVTSGGRVESREWVGIDLSVLETALICEAL</sequence>
<name>A0A0H2R9R8_9AGAM</name>
<evidence type="ECO:0000313" key="2">
    <source>
        <dbReference type="EMBL" id="KLO08117.1"/>
    </source>
</evidence>
<accession>A0A0H2R9R8</accession>
<reference evidence="2 3" key="1">
    <citation type="submission" date="2015-04" db="EMBL/GenBank/DDBJ databases">
        <title>Complete genome sequence of Schizopora paradoxa KUC8140, a cosmopolitan wood degrader in East Asia.</title>
        <authorList>
            <consortium name="DOE Joint Genome Institute"/>
            <person name="Min B."/>
            <person name="Park H."/>
            <person name="Jang Y."/>
            <person name="Kim J.-J."/>
            <person name="Kim K.H."/>
            <person name="Pangilinan J."/>
            <person name="Lipzen A."/>
            <person name="Riley R."/>
            <person name="Grigoriev I.V."/>
            <person name="Spatafora J.W."/>
            <person name="Choi I.-G."/>
        </authorList>
    </citation>
    <scope>NUCLEOTIDE SEQUENCE [LARGE SCALE GENOMIC DNA]</scope>
    <source>
        <strain evidence="2 3">KUC8140</strain>
    </source>
</reference>
<organism evidence="2 3">
    <name type="scientific">Schizopora paradoxa</name>
    <dbReference type="NCBI Taxonomy" id="27342"/>
    <lineage>
        <taxon>Eukaryota</taxon>
        <taxon>Fungi</taxon>
        <taxon>Dikarya</taxon>
        <taxon>Basidiomycota</taxon>
        <taxon>Agaricomycotina</taxon>
        <taxon>Agaricomycetes</taxon>
        <taxon>Hymenochaetales</taxon>
        <taxon>Schizoporaceae</taxon>
        <taxon>Schizopora</taxon>
    </lineage>
</organism>
<dbReference type="EMBL" id="KQ086105">
    <property type="protein sequence ID" value="KLO08117.1"/>
    <property type="molecule type" value="Genomic_DNA"/>
</dbReference>
<evidence type="ECO:0000313" key="3">
    <source>
        <dbReference type="Proteomes" id="UP000053477"/>
    </source>
</evidence>
<proteinExistence type="predicted"/>
<evidence type="ECO:0000256" key="1">
    <source>
        <dbReference type="SAM" id="MobiDB-lite"/>
    </source>
</evidence>
<dbReference type="Proteomes" id="UP000053477">
    <property type="component" value="Unassembled WGS sequence"/>
</dbReference>
<dbReference type="InParanoid" id="A0A0H2R9R8"/>
<gene>
    <name evidence="2" type="ORF">SCHPADRAFT_944700</name>
</gene>
<dbReference type="AlphaFoldDB" id="A0A0H2R9R8"/>
<protein>
    <submittedName>
        <fullName evidence="2">Uncharacterized protein</fullName>
    </submittedName>
</protein>